<dbReference type="Proteomes" id="UP001157502">
    <property type="component" value="Chromosome 5"/>
</dbReference>
<organism evidence="1 2">
    <name type="scientific">Dallia pectoralis</name>
    <name type="common">Alaska blackfish</name>
    <dbReference type="NCBI Taxonomy" id="75939"/>
    <lineage>
        <taxon>Eukaryota</taxon>
        <taxon>Metazoa</taxon>
        <taxon>Chordata</taxon>
        <taxon>Craniata</taxon>
        <taxon>Vertebrata</taxon>
        <taxon>Euteleostomi</taxon>
        <taxon>Actinopterygii</taxon>
        <taxon>Neopterygii</taxon>
        <taxon>Teleostei</taxon>
        <taxon>Protacanthopterygii</taxon>
        <taxon>Esociformes</taxon>
        <taxon>Umbridae</taxon>
        <taxon>Dallia</taxon>
    </lineage>
</organism>
<gene>
    <name evidence="1" type="ORF">DPEC_G00063490</name>
</gene>
<sequence>MIFTLIFIGSSYEEDINPVKTEEQVLEGDAVTLSCNYSGSYASDTLLWYQQYPGSEPEFLLLVTEGGYNKSSHTRHIVRLNEQKTRVDLVISSAEVTDSALYYCALQPTVTGNPETLYKNQTSIHLKTGAKSTEDQMIQN</sequence>
<accession>A0ACC2H7H2</accession>
<protein>
    <submittedName>
        <fullName evidence="1">Uncharacterized protein</fullName>
    </submittedName>
</protein>
<evidence type="ECO:0000313" key="2">
    <source>
        <dbReference type="Proteomes" id="UP001157502"/>
    </source>
</evidence>
<proteinExistence type="predicted"/>
<name>A0ACC2H7H2_DALPE</name>
<keyword evidence="2" id="KW-1185">Reference proteome</keyword>
<evidence type="ECO:0000313" key="1">
    <source>
        <dbReference type="EMBL" id="KAJ8011936.1"/>
    </source>
</evidence>
<dbReference type="EMBL" id="CM055732">
    <property type="protein sequence ID" value="KAJ8011936.1"/>
    <property type="molecule type" value="Genomic_DNA"/>
</dbReference>
<comment type="caution">
    <text evidence="1">The sequence shown here is derived from an EMBL/GenBank/DDBJ whole genome shotgun (WGS) entry which is preliminary data.</text>
</comment>
<reference evidence="1" key="1">
    <citation type="submission" date="2021-05" db="EMBL/GenBank/DDBJ databases">
        <authorList>
            <person name="Pan Q."/>
            <person name="Jouanno E."/>
            <person name="Zahm M."/>
            <person name="Klopp C."/>
            <person name="Cabau C."/>
            <person name="Louis A."/>
            <person name="Berthelot C."/>
            <person name="Parey E."/>
            <person name="Roest Crollius H."/>
            <person name="Montfort J."/>
            <person name="Robinson-Rechavi M."/>
            <person name="Bouchez O."/>
            <person name="Lampietro C."/>
            <person name="Lopez Roques C."/>
            <person name="Donnadieu C."/>
            <person name="Postlethwait J."/>
            <person name="Bobe J."/>
            <person name="Dillon D."/>
            <person name="Chandos A."/>
            <person name="von Hippel F."/>
            <person name="Guiguen Y."/>
        </authorList>
    </citation>
    <scope>NUCLEOTIDE SEQUENCE</scope>
    <source>
        <strain evidence="1">YG-Jan2019</strain>
    </source>
</reference>